<evidence type="ECO:0000313" key="1">
    <source>
        <dbReference type="EMBL" id="KAK3757007.1"/>
    </source>
</evidence>
<reference evidence="1" key="1">
    <citation type="journal article" date="2023" name="G3 (Bethesda)">
        <title>A reference genome for the long-term kleptoplast-retaining sea slug Elysia crispata morphotype clarki.</title>
        <authorList>
            <person name="Eastman K.E."/>
            <person name="Pendleton A.L."/>
            <person name="Shaikh M.A."/>
            <person name="Suttiyut T."/>
            <person name="Ogas R."/>
            <person name="Tomko P."/>
            <person name="Gavelis G."/>
            <person name="Widhalm J.R."/>
            <person name="Wisecaver J.H."/>
        </authorList>
    </citation>
    <scope>NUCLEOTIDE SEQUENCE</scope>
    <source>
        <strain evidence="1">ECLA1</strain>
    </source>
</reference>
<organism evidence="1 2">
    <name type="scientific">Elysia crispata</name>
    <name type="common">lettuce slug</name>
    <dbReference type="NCBI Taxonomy" id="231223"/>
    <lineage>
        <taxon>Eukaryota</taxon>
        <taxon>Metazoa</taxon>
        <taxon>Spiralia</taxon>
        <taxon>Lophotrochozoa</taxon>
        <taxon>Mollusca</taxon>
        <taxon>Gastropoda</taxon>
        <taxon>Heterobranchia</taxon>
        <taxon>Euthyneura</taxon>
        <taxon>Panpulmonata</taxon>
        <taxon>Sacoglossa</taxon>
        <taxon>Placobranchoidea</taxon>
        <taxon>Plakobranchidae</taxon>
        <taxon>Elysia</taxon>
    </lineage>
</organism>
<evidence type="ECO:0000313" key="2">
    <source>
        <dbReference type="Proteomes" id="UP001283361"/>
    </source>
</evidence>
<dbReference type="Proteomes" id="UP001283361">
    <property type="component" value="Unassembled WGS sequence"/>
</dbReference>
<accession>A0AAE1D4J2</accession>
<comment type="caution">
    <text evidence="1">The sequence shown here is derived from an EMBL/GenBank/DDBJ whole genome shotgun (WGS) entry which is preliminary data.</text>
</comment>
<sequence>MPTNLIIWPPKMWRLRSKPRPLPGKFGNSALCSRERFKGYKQLYEAVASSSKMDDLTAMALSAMPSLKQMLQE</sequence>
<dbReference type="AlphaFoldDB" id="A0AAE1D4J2"/>
<dbReference type="EMBL" id="JAWDGP010005428">
    <property type="protein sequence ID" value="KAK3757007.1"/>
    <property type="molecule type" value="Genomic_DNA"/>
</dbReference>
<protein>
    <submittedName>
        <fullName evidence="1">Uncharacterized protein</fullName>
    </submittedName>
</protein>
<name>A0AAE1D4J2_9GAST</name>
<gene>
    <name evidence="1" type="ORF">RRG08_063199</name>
</gene>
<proteinExistence type="predicted"/>
<keyword evidence="2" id="KW-1185">Reference proteome</keyword>